<dbReference type="GeneID" id="69511952"/>
<evidence type="ECO:0000313" key="8">
    <source>
        <dbReference type="Proteomes" id="UP000436429"/>
    </source>
</evidence>
<evidence type="ECO:0000313" key="7">
    <source>
        <dbReference type="Proteomes" id="UP000253970"/>
    </source>
</evidence>
<evidence type="ECO:0000313" key="4">
    <source>
        <dbReference type="EMBL" id="RDC40144.1"/>
    </source>
</evidence>
<dbReference type="Proteomes" id="UP000253970">
    <property type="component" value="Unassembled WGS sequence"/>
</dbReference>
<dbReference type="Proteomes" id="UP000253915">
    <property type="component" value="Unassembled WGS sequence"/>
</dbReference>
<proteinExistence type="predicted"/>
<dbReference type="Proteomes" id="UP000253857">
    <property type="component" value="Unassembled WGS sequence"/>
</dbReference>
<dbReference type="EMBL" id="PPTY01000039">
    <property type="protein sequence ID" value="RDB82249.1"/>
    <property type="molecule type" value="Genomic_DNA"/>
</dbReference>
<reference evidence="1 8" key="2">
    <citation type="submission" date="2019-11" db="EMBL/GenBank/DDBJ databases">
        <title>Whole genome shotgun sequencing (WGS) data from Adlercreutzia equolifaciens ResAG-91, Eggerthella lenta MRI-F36, MRI-F37, MRI-F40, ResAG-49, ResAG-88, ResAG-121, ResAG-145, and Gordonibacter sp. ResAG-5, ResAG-26, ResAG-43, ResAG-50, ResAG-59.</title>
        <authorList>
            <person name="Stoll D.A."/>
            <person name="Danylec N."/>
            <person name="Franz C.M.A.P."/>
            <person name="Huch M."/>
        </authorList>
    </citation>
    <scope>NUCLEOTIDE SEQUENCE [LARGE SCALE GENOMIC DNA]</scope>
    <source>
        <strain evidence="1 8">ResAG-88</strain>
    </source>
</reference>
<dbReference type="OMA" id="RLHWIET"/>
<sequence length="149" mass="16242">MRDRSQRLHWIETLIGKDRQEARRNNALVIPTDDGDMAIAFSSIVEVVAASRVQPLALLPEQFCGVLFRGNELAPIVDTRAPDTGPGHVVLVEGEGCLLGLQFYGTPYVVDLDETEHALLAIERRPSFPSGTLPLLDIDAVAKALLALD</sequence>
<comment type="caution">
    <text evidence="2">The sequence shown here is derived from an EMBL/GenBank/DDBJ whole genome shotgun (WGS) entry which is preliminary data.</text>
</comment>
<evidence type="ECO:0000313" key="1">
    <source>
        <dbReference type="EMBL" id="MVN32048.1"/>
    </source>
</evidence>
<dbReference type="AlphaFoldDB" id="A0A369MHU0"/>
<dbReference type="GO" id="GO:0006935">
    <property type="term" value="P:chemotaxis"/>
    <property type="evidence" value="ECO:0007669"/>
    <property type="project" value="InterPro"/>
</dbReference>
<evidence type="ECO:0000313" key="6">
    <source>
        <dbReference type="Proteomes" id="UP000253915"/>
    </source>
</evidence>
<evidence type="ECO:0000313" key="3">
    <source>
        <dbReference type="EMBL" id="RDB82249.1"/>
    </source>
</evidence>
<dbReference type="RefSeq" id="WP_009306754.1">
    <property type="nucleotide sequence ID" value="NZ_AP025575.1"/>
</dbReference>
<dbReference type="Proteomes" id="UP000436429">
    <property type="component" value="Unassembled WGS sequence"/>
</dbReference>
<dbReference type="SUPFAM" id="SSF50341">
    <property type="entry name" value="CheW-like"/>
    <property type="match status" value="1"/>
</dbReference>
<accession>A0A369MHU0</accession>
<dbReference type="EMBL" id="PPUQ01000004">
    <property type="protein sequence ID" value="RDC40144.1"/>
    <property type="molecule type" value="Genomic_DNA"/>
</dbReference>
<dbReference type="EMBL" id="WPOM01000003">
    <property type="protein sequence ID" value="MVN32048.1"/>
    <property type="molecule type" value="Genomic_DNA"/>
</dbReference>
<dbReference type="EMBL" id="PPTU01000006">
    <property type="protein sequence ID" value="RDB71575.1"/>
    <property type="molecule type" value="Genomic_DNA"/>
</dbReference>
<organism evidence="2 7">
    <name type="scientific">Eggerthella lenta</name>
    <name type="common">Eubacterium lentum</name>
    <dbReference type="NCBI Taxonomy" id="84112"/>
    <lineage>
        <taxon>Bacteria</taxon>
        <taxon>Bacillati</taxon>
        <taxon>Actinomycetota</taxon>
        <taxon>Coriobacteriia</taxon>
        <taxon>Eggerthellales</taxon>
        <taxon>Eggerthellaceae</taxon>
        <taxon>Eggerthella</taxon>
    </lineage>
</organism>
<name>A0A369MHU0_EGGLN</name>
<dbReference type="InterPro" id="IPR036061">
    <property type="entry name" value="CheW-like_dom_sf"/>
</dbReference>
<evidence type="ECO:0000313" key="2">
    <source>
        <dbReference type="EMBL" id="RDB71575.1"/>
    </source>
</evidence>
<protein>
    <submittedName>
        <fullName evidence="2">Bifunctional autolysin</fullName>
    </submittedName>
</protein>
<dbReference type="GO" id="GO:0007165">
    <property type="term" value="P:signal transduction"/>
    <property type="evidence" value="ECO:0007669"/>
    <property type="project" value="InterPro"/>
</dbReference>
<reference evidence="5 6" key="1">
    <citation type="journal article" date="2018" name="Elife">
        <title>Discovery and characterization of a prevalent human gut bacterial enzyme sufficient for the inactivation of a family of plant toxins.</title>
        <authorList>
            <person name="Koppel N."/>
            <person name="Bisanz J.E."/>
            <person name="Pandelia M.E."/>
            <person name="Turnbaugh P.J."/>
            <person name="Balskus E.P."/>
        </authorList>
    </citation>
    <scope>NUCLEOTIDE SEQUENCE [LARGE SCALE GENOMIC DNA]</scope>
    <source>
        <strain evidence="4 6">16A</strain>
        <strain evidence="3 5">FAA1-1-60AUCSF</strain>
        <strain evidence="2 7">W1 BHI 6</strain>
    </source>
</reference>
<gene>
    <name evidence="4" type="ORF">C1853_04245</name>
    <name evidence="3" type="ORF">C1871_14060</name>
    <name evidence="2" type="ORF">C1875_05160</name>
    <name evidence="1" type="ORF">GO726_02515</name>
</gene>
<evidence type="ECO:0000313" key="5">
    <source>
        <dbReference type="Proteomes" id="UP000253857"/>
    </source>
</evidence>